<keyword evidence="1" id="KW-0812">Transmembrane</keyword>
<dbReference type="Proteomes" id="UP000066480">
    <property type="component" value="Chromosome"/>
</dbReference>
<organism evidence="2 3">
    <name type="scientific">Luteipulveratus mongoliensis</name>
    <dbReference type="NCBI Taxonomy" id="571913"/>
    <lineage>
        <taxon>Bacteria</taxon>
        <taxon>Bacillati</taxon>
        <taxon>Actinomycetota</taxon>
        <taxon>Actinomycetes</taxon>
        <taxon>Micrococcales</taxon>
        <taxon>Dermacoccaceae</taxon>
        <taxon>Luteipulveratus</taxon>
    </lineage>
</organism>
<keyword evidence="3" id="KW-1185">Reference proteome</keyword>
<gene>
    <name evidence="2" type="ORF">VV02_06490</name>
</gene>
<sequence>MATPWIGVQALCGAIPDDFVRKESHDMSTDPVHAKNAQIKRFFAIFFAICAVVAAINAFQADGGSRVVFGIGAVICLGLAAYLARSFTVFRRQEF</sequence>
<evidence type="ECO:0000313" key="3">
    <source>
        <dbReference type="Proteomes" id="UP000066480"/>
    </source>
</evidence>
<proteinExistence type="predicted"/>
<dbReference type="AlphaFoldDB" id="A0A0K1JG66"/>
<protein>
    <recommendedName>
        <fullName evidence="4">DUF202 domain-containing protein</fullName>
    </recommendedName>
</protein>
<keyword evidence="1" id="KW-0472">Membrane</keyword>
<evidence type="ECO:0000256" key="1">
    <source>
        <dbReference type="SAM" id="Phobius"/>
    </source>
</evidence>
<evidence type="ECO:0000313" key="2">
    <source>
        <dbReference type="EMBL" id="AKU15588.1"/>
    </source>
</evidence>
<dbReference type="EMBL" id="CP011112">
    <property type="protein sequence ID" value="AKU15588.1"/>
    <property type="molecule type" value="Genomic_DNA"/>
</dbReference>
<evidence type="ECO:0008006" key="4">
    <source>
        <dbReference type="Google" id="ProtNLM"/>
    </source>
</evidence>
<accession>A0A0K1JG66</accession>
<feature type="transmembrane region" description="Helical" evidence="1">
    <location>
        <begin position="42"/>
        <end position="61"/>
    </location>
</feature>
<reference evidence="2 3" key="1">
    <citation type="submission" date="2015-03" db="EMBL/GenBank/DDBJ databases">
        <title>Luteipulveratus halotolerans sp. nov., a novel actinobacterium (Dermacoccaceae) from Sarawak, Malaysia.</title>
        <authorList>
            <person name="Juboi H."/>
            <person name="Basik A."/>
            <person name="Shamsul S.S."/>
            <person name="Arnold P."/>
            <person name="Schmitt E.K."/>
            <person name="Sanglier J.-J."/>
            <person name="Yeo T."/>
        </authorList>
    </citation>
    <scope>NUCLEOTIDE SEQUENCE [LARGE SCALE GENOMIC DNA]</scope>
    <source>
        <strain evidence="2 3">MN07-A0370</strain>
    </source>
</reference>
<feature type="transmembrane region" description="Helical" evidence="1">
    <location>
        <begin position="67"/>
        <end position="84"/>
    </location>
</feature>
<name>A0A0K1JG66_9MICO</name>
<keyword evidence="1" id="KW-1133">Transmembrane helix</keyword>
<dbReference type="STRING" id="571913.VV02_06490"/>
<dbReference type="KEGG" id="lmoi:VV02_06490"/>